<keyword evidence="1" id="KW-0175">Coiled coil</keyword>
<evidence type="ECO:0000256" key="1">
    <source>
        <dbReference type="SAM" id="Coils"/>
    </source>
</evidence>
<evidence type="ECO:0000313" key="2">
    <source>
        <dbReference type="EMBL" id="KIK58544.1"/>
    </source>
</evidence>
<dbReference type="AlphaFoldDB" id="A0A0D0C7W3"/>
<reference evidence="2 3" key="1">
    <citation type="submission" date="2014-04" db="EMBL/GenBank/DDBJ databases">
        <title>Evolutionary Origins and Diversification of the Mycorrhizal Mutualists.</title>
        <authorList>
            <consortium name="DOE Joint Genome Institute"/>
            <consortium name="Mycorrhizal Genomics Consortium"/>
            <person name="Kohler A."/>
            <person name="Kuo A."/>
            <person name="Nagy L.G."/>
            <person name="Floudas D."/>
            <person name="Copeland A."/>
            <person name="Barry K.W."/>
            <person name="Cichocki N."/>
            <person name="Veneault-Fourrey C."/>
            <person name="LaButti K."/>
            <person name="Lindquist E.A."/>
            <person name="Lipzen A."/>
            <person name="Lundell T."/>
            <person name="Morin E."/>
            <person name="Murat C."/>
            <person name="Riley R."/>
            <person name="Ohm R."/>
            <person name="Sun H."/>
            <person name="Tunlid A."/>
            <person name="Henrissat B."/>
            <person name="Grigoriev I.V."/>
            <person name="Hibbett D.S."/>
            <person name="Martin F."/>
        </authorList>
    </citation>
    <scope>NUCLEOTIDE SEQUENCE [LARGE SCALE GENOMIC DNA]</scope>
    <source>
        <strain evidence="2 3">FD-317 M1</strain>
    </source>
</reference>
<dbReference type="OrthoDB" id="3060528at2759"/>
<accession>A0A0D0C7W3</accession>
<gene>
    <name evidence="2" type="ORF">GYMLUDRAFT_86193</name>
</gene>
<protein>
    <submittedName>
        <fullName evidence="2">Uncharacterized protein</fullName>
    </submittedName>
</protein>
<evidence type="ECO:0000313" key="3">
    <source>
        <dbReference type="Proteomes" id="UP000053593"/>
    </source>
</evidence>
<organism evidence="2 3">
    <name type="scientific">Collybiopsis luxurians FD-317 M1</name>
    <dbReference type="NCBI Taxonomy" id="944289"/>
    <lineage>
        <taxon>Eukaryota</taxon>
        <taxon>Fungi</taxon>
        <taxon>Dikarya</taxon>
        <taxon>Basidiomycota</taxon>
        <taxon>Agaricomycotina</taxon>
        <taxon>Agaricomycetes</taxon>
        <taxon>Agaricomycetidae</taxon>
        <taxon>Agaricales</taxon>
        <taxon>Marasmiineae</taxon>
        <taxon>Omphalotaceae</taxon>
        <taxon>Collybiopsis</taxon>
        <taxon>Collybiopsis luxurians</taxon>
    </lineage>
</organism>
<proteinExistence type="predicted"/>
<keyword evidence="3" id="KW-1185">Reference proteome</keyword>
<name>A0A0D0C7W3_9AGAR</name>
<feature type="coiled-coil region" evidence="1">
    <location>
        <begin position="162"/>
        <end position="189"/>
    </location>
</feature>
<dbReference type="Proteomes" id="UP000053593">
    <property type="component" value="Unassembled WGS sequence"/>
</dbReference>
<dbReference type="EMBL" id="KN834784">
    <property type="protein sequence ID" value="KIK58544.1"/>
    <property type="molecule type" value="Genomic_DNA"/>
</dbReference>
<sequence>MSNEVAPPYSKNAAINLPKGVLDAIDGSQQQAFLKDIKELGDDVKCMLNCIETLHSLLLQESPFVKAFQKLGFKFRDAEKSCKTQIQLIRQAAEKVTVNVVHPFVKIWAPMAEEESDENVLTEFMAFSEELASFKAPDVKFDLMLHMIQTIKEECGRKLAIEEKYNSDLARLNKEIEVLEEKKKACSGLMDDLIPNVMKALGLNSNSYKLYLACGPTAIALKEGFSRFNFEDMAESDVIRIKEEDRLNSSKQVEKLGVMANYEALRDAAKTRGGSYFIRRPSISTKRSHSEYESKLTEKRKQLNEIQLQHNSRSDSSRRNIMVSRASAFELKISLLIPKLKVIVNIAEAVKGEVDSHITFLQSPESRDRDRRQSVLGGISLAREMYALLDDALEGFVTQL</sequence>
<dbReference type="HOGENOM" id="CLU_679811_0_0_1"/>